<sequence length="356" mass="40811">MDRHSEVDVTSVGVEIYDTILQKKFYFDNKTPFYQYLKRFDRRYATFTRSLAIELMHDKSQNATLEISDIYACANDLHYIEPPKPKYMTYADPGYSTKSPLAEYEKRLKQLAEWSKTPTVDNAAHQTHASSSQKDTTGQYIKFSTEESEISTFPYTENFESSIEMFKLTTHKPTENTEVLTSTSQIHTFKTSVTNANFQRDTKTTTHQPSEDTISSTESSRRPTVKTSVGIEDSAQASSTTTQLTSIITESSTQQFRTHKAKIFERTVSSTQLPQISTDQPSEVTETFTSELLRNTTKSNQTIDFSKNGRPTNVFGNIVIASLIILIVVGSAYKIWFKRFHVRGWFHYNNHQELYM</sequence>
<feature type="transmembrane region" description="Helical" evidence="2">
    <location>
        <begin position="314"/>
        <end position="333"/>
    </location>
</feature>
<evidence type="ECO:0000313" key="3">
    <source>
        <dbReference type="EMBL" id="KII62404.1"/>
    </source>
</evidence>
<protein>
    <submittedName>
        <fullName evidence="3">Uncharacterized protein</fullName>
    </submittedName>
</protein>
<evidence type="ECO:0000256" key="1">
    <source>
        <dbReference type="SAM" id="MobiDB-lite"/>
    </source>
</evidence>
<feature type="compositionally biased region" description="Low complexity" evidence="1">
    <location>
        <begin position="234"/>
        <end position="243"/>
    </location>
</feature>
<keyword evidence="2" id="KW-0812">Transmembrane</keyword>
<gene>
    <name evidence="3" type="ORF">RF11_10359</name>
</gene>
<evidence type="ECO:0000313" key="4">
    <source>
        <dbReference type="Proteomes" id="UP000031668"/>
    </source>
</evidence>
<feature type="region of interest" description="Disordered" evidence="1">
    <location>
        <begin position="119"/>
        <end position="138"/>
    </location>
</feature>
<proteinExistence type="predicted"/>
<comment type="caution">
    <text evidence="3">The sequence shown here is derived from an EMBL/GenBank/DDBJ whole genome shotgun (WGS) entry which is preliminary data.</text>
</comment>
<feature type="compositionally biased region" description="Polar residues" evidence="1">
    <location>
        <begin position="198"/>
        <end position="218"/>
    </location>
</feature>
<dbReference type="Proteomes" id="UP000031668">
    <property type="component" value="Unassembled WGS sequence"/>
</dbReference>
<feature type="region of interest" description="Disordered" evidence="1">
    <location>
        <begin position="198"/>
        <end position="243"/>
    </location>
</feature>
<reference evidence="3 4" key="1">
    <citation type="journal article" date="2014" name="Genome Biol. Evol.">
        <title>The genome of the myxosporean Thelohanellus kitauei shows adaptations to nutrient acquisition within its fish host.</title>
        <authorList>
            <person name="Yang Y."/>
            <person name="Xiong J."/>
            <person name="Zhou Z."/>
            <person name="Huo F."/>
            <person name="Miao W."/>
            <person name="Ran C."/>
            <person name="Liu Y."/>
            <person name="Zhang J."/>
            <person name="Feng J."/>
            <person name="Wang M."/>
            <person name="Wang M."/>
            <person name="Wang L."/>
            <person name="Yao B."/>
        </authorList>
    </citation>
    <scope>NUCLEOTIDE SEQUENCE [LARGE SCALE GENOMIC DNA]</scope>
    <source>
        <strain evidence="3">Wuqing</strain>
    </source>
</reference>
<keyword evidence="2" id="KW-1133">Transmembrane helix</keyword>
<organism evidence="3 4">
    <name type="scientific">Thelohanellus kitauei</name>
    <name type="common">Myxosporean</name>
    <dbReference type="NCBI Taxonomy" id="669202"/>
    <lineage>
        <taxon>Eukaryota</taxon>
        <taxon>Metazoa</taxon>
        <taxon>Cnidaria</taxon>
        <taxon>Myxozoa</taxon>
        <taxon>Myxosporea</taxon>
        <taxon>Bivalvulida</taxon>
        <taxon>Platysporina</taxon>
        <taxon>Myxobolidae</taxon>
        <taxon>Thelohanellus</taxon>
    </lineage>
</organism>
<keyword evidence="4" id="KW-1185">Reference proteome</keyword>
<accession>A0A0C2MDM6</accession>
<dbReference type="AlphaFoldDB" id="A0A0C2MDM6"/>
<dbReference type="EMBL" id="JWZT01004989">
    <property type="protein sequence ID" value="KII62404.1"/>
    <property type="molecule type" value="Genomic_DNA"/>
</dbReference>
<name>A0A0C2MDM6_THEKT</name>
<keyword evidence="2" id="KW-0472">Membrane</keyword>
<evidence type="ECO:0000256" key="2">
    <source>
        <dbReference type="SAM" id="Phobius"/>
    </source>
</evidence>